<name>A0A9X2MCK7_9FIRM</name>
<gene>
    <name evidence="1" type="ORF">NSA58_11220</name>
</gene>
<organism evidence="1 2">
    <name type="scientific">Terrisporobacter muris</name>
    <dbReference type="NCBI Taxonomy" id="2963284"/>
    <lineage>
        <taxon>Bacteria</taxon>
        <taxon>Bacillati</taxon>
        <taxon>Bacillota</taxon>
        <taxon>Clostridia</taxon>
        <taxon>Peptostreptococcales</taxon>
        <taxon>Peptostreptococcaceae</taxon>
        <taxon>Terrisporobacter</taxon>
    </lineage>
</organism>
<dbReference type="EMBL" id="JANKBY010000134">
    <property type="protein sequence ID" value="MCR1823360.1"/>
    <property type="molecule type" value="Genomic_DNA"/>
</dbReference>
<protein>
    <submittedName>
        <fullName evidence="1">Uncharacterized protein</fullName>
    </submittedName>
</protein>
<comment type="caution">
    <text evidence="1">The sequence shown here is derived from an EMBL/GenBank/DDBJ whole genome shotgun (WGS) entry which is preliminary data.</text>
</comment>
<accession>A0A9X2MCK7</accession>
<dbReference type="Proteomes" id="UP001140817">
    <property type="component" value="Unassembled WGS sequence"/>
</dbReference>
<dbReference type="AlphaFoldDB" id="A0A9X2MCK7"/>
<evidence type="ECO:0000313" key="1">
    <source>
        <dbReference type="EMBL" id="MCR1823360.1"/>
    </source>
</evidence>
<reference evidence="1" key="1">
    <citation type="submission" date="2022-07" db="EMBL/GenBank/DDBJ databases">
        <title>Enhanced cultured diversity of the mouse gut microbiota enables custom-made synthetic communities.</title>
        <authorList>
            <person name="Afrizal A."/>
        </authorList>
    </citation>
    <scope>NUCLEOTIDE SEQUENCE</scope>
    <source>
        <strain evidence="1">DSM 29186</strain>
    </source>
</reference>
<keyword evidence="2" id="KW-1185">Reference proteome</keyword>
<proteinExistence type="predicted"/>
<evidence type="ECO:0000313" key="2">
    <source>
        <dbReference type="Proteomes" id="UP001140817"/>
    </source>
</evidence>
<sequence length="80" mass="9088">MLNRYEIEGRELDSVELKALVVSRGLKIAKLVYQKLGKDYRIYPNAKTTLGMTFMGNAVMQGCNWVAFQCLYGKGYMELG</sequence>
<dbReference type="RefSeq" id="WP_074429752.1">
    <property type="nucleotide sequence ID" value="NZ_JANKBY010000134.1"/>
</dbReference>